<dbReference type="AlphaFoldDB" id="A0A914WNJ6"/>
<dbReference type="WBParaSite" id="PSAMB.scaffold4725size13732.g25046.t1">
    <property type="protein sequence ID" value="PSAMB.scaffold4725size13732.g25046.t1"/>
    <property type="gene ID" value="PSAMB.scaffold4725size13732.g25046"/>
</dbReference>
<dbReference type="Proteomes" id="UP000887566">
    <property type="component" value="Unplaced"/>
</dbReference>
<reference evidence="3" key="1">
    <citation type="submission" date="2022-11" db="UniProtKB">
        <authorList>
            <consortium name="WormBaseParasite"/>
        </authorList>
    </citation>
    <scope>IDENTIFICATION</scope>
</reference>
<keyword evidence="1" id="KW-0732">Signal</keyword>
<proteinExistence type="predicted"/>
<protein>
    <submittedName>
        <fullName evidence="3">Uncharacterized protein</fullName>
    </submittedName>
</protein>
<feature type="signal peptide" evidence="1">
    <location>
        <begin position="1"/>
        <end position="20"/>
    </location>
</feature>
<name>A0A914WNJ6_9BILA</name>
<organism evidence="2 3">
    <name type="scientific">Plectus sambesii</name>
    <dbReference type="NCBI Taxonomy" id="2011161"/>
    <lineage>
        <taxon>Eukaryota</taxon>
        <taxon>Metazoa</taxon>
        <taxon>Ecdysozoa</taxon>
        <taxon>Nematoda</taxon>
        <taxon>Chromadorea</taxon>
        <taxon>Plectida</taxon>
        <taxon>Plectina</taxon>
        <taxon>Plectoidea</taxon>
        <taxon>Plectidae</taxon>
        <taxon>Plectus</taxon>
    </lineage>
</organism>
<evidence type="ECO:0000256" key="1">
    <source>
        <dbReference type="SAM" id="SignalP"/>
    </source>
</evidence>
<evidence type="ECO:0000313" key="2">
    <source>
        <dbReference type="Proteomes" id="UP000887566"/>
    </source>
</evidence>
<sequence>MNKTIVLLFALLFILDVAMARGSRGAHAGIGHGHHRRHRYAGLYGRGWPFGNRVNNGYDYYGNNGYYGYYKYPSYAAYDNQWQNNGWGNLLGLGRRR</sequence>
<evidence type="ECO:0000313" key="3">
    <source>
        <dbReference type="WBParaSite" id="PSAMB.scaffold4725size13732.g25046.t1"/>
    </source>
</evidence>
<feature type="chain" id="PRO_5037034321" evidence="1">
    <location>
        <begin position="21"/>
        <end position="97"/>
    </location>
</feature>
<keyword evidence="2" id="KW-1185">Reference proteome</keyword>
<accession>A0A914WNJ6</accession>